<dbReference type="InterPro" id="IPR011006">
    <property type="entry name" value="CheY-like_superfamily"/>
</dbReference>
<evidence type="ECO:0000256" key="7">
    <source>
        <dbReference type="SAM" id="Coils"/>
    </source>
</evidence>
<dbReference type="SMART" id="SM00086">
    <property type="entry name" value="PAC"/>
    <property type="match status" value="3"/>
</dbReference>
<dbReference type="SUPFAM" id="SSF52172">
    <property type="entry name" value="CheY-like"/>
    <property type="match status" value="1"/>
</dbReference>
<name>A0ABV7T505_9GAMM</name>
<evidence type="ECO:0000256" key="3">
    <source>
        <dbReference type="ARBA" id="ARBA00022553"/>
    </source>
</evidence>
<dbReference type="Pfam" id="PF00072">
    <property type="entry name" value="Response_reg"/>
    <property type="match status" value="1"/>
</dbReference>
<accession>A0ABV7T505</accession>
<dbReference type="SMART" id="SM00065">
    <property type="entry name" value="GAF"/>
    <property type="match status" value="2"/>
</dbReference>
<dbReference type="SUPFAM" id="SSF55785">
    <property type="entry name" value="PYP-like sensor domain (PAS domain)"/>
    <property type="match status" value="3"/>
</dbReference>
<dbReference type="Pfam" id="PF02518">
    <property type="entry name" value="HATPase_c"/>
    <property type="match status" value="1"/>
</dbReference>
<keyword evidence="13" id="KW-1185">Reference proteome</keyword>
<keyword evidence="7" id="KW-0175">Coiled coil</keyword>
<feature type="domain" description="PAC" evidence="11">
    <location>
        <begin position="89"/>
        <end position="141"/>
    </location>
</feature>
<evidence type="ECO:0000259" key="10">
    <source>
        <dbReference type="PROSITE" id="PS50112"/>
    </source>
</evidence>
<dbReference type="PROSITE" id="PS50110">
    <property type="entry name" value="RESPONSE_REGULATORY"/>
    <property type="match status" value="1"/>
</dbReference>
<dbReference type="Pfam" id="PF08447">
    <property type="entry name" value="PAS_3"/>
    <property type="match status" value="2"/>
</dbReference>
<evidence type="ECO:0000313" key="13">
    <source>
        <dbReference type="Proteomes" id="UP001595630"/>
    </source>
</evidence>
<dbReference type="InterPro" id="IPR001789">
    <property type="entry name" value="Sig_transdc_resp-reg_receiver"/>
</dbReference>
<feature type="domain" description="Response regulatory" evidence="9">
    <location>
        <begin position="1020"/>
        <end position="1135"/>
    </location>
</feature>
<dbReference type="CDD" id="cd00130">
    <property type="entry name" value="PAS"/>
    <property type="match status" value="3"/>
</dbReference>
<dbReference type="InterPro" id="IPR035965">
    <property type="entry name" value="PAS-like_dom_sf"/>
</dbReference>
<dbReference type="SUPFAM" id="SSF55781">
    <property type="entry name" value="GAF domain-like"/>
    <property type="match status" value="2"/>
</dbReference>
<dbReference type="InterPro" id="IPR003018">
    <property type="entry name" value="GAF"/>
</dbReference>
<dbReference type="PRINTS" id="PR00344">
    <property type="entry name" value="BCTRLSENSOR"/>
</dbReference>
<dbReference type="InterPro" id="IPR003594">
    <property type="entry name" value="HATPase_dom"/>
</dbReference>
<dbReference type="CDD" id="cd16919">
    <property type="entry name" value="HATPase_CckA-like"/>
    <property type="match status" value="1"/>
</dbReference>
<dbReference type="EC" id="2.7.13.3" evidence="2"/>
<comment type="catalytic activity">
    <reaction evidence="1">
        <text>ATP + protein L-histidine = ADP + protein N-phospho-L-histidine.</text>
        <dbReference type="EC" id="2.7.13.3"/>
    </reaction>
</comment>
<comment type="caution">
    <text evidence="12">The sequence shown here is derived from an EMBL/GenBank/DDBJ whole genome shotgun (WGS) entry which is preliminary data.</text>
</comment>
<dbReference type="Gene3D" id="1.10.287.130">
    <property type="match status" value="1"/>
</dbReference>
<keyword evidence="4" id="KW-0808">Transferase</keyword>
<dbReference type="SMART" id="SM00388">
    <property type="entry name" value="HisKA"/>
    <property type="match status" value="1"/>
</dbReference>
<evidence type="ECO:0000256" key="4">
    <source>
        <dbReference type="ARBA" id="ARBA00022679"/>
    </source>
</evidence>
<dbReference type="Gene3D" id="3.40.50.2300">
    <property type="match status" value="1"/>
</dbReference>
<dbReference type="SMART" id="SM00448">
    <property type="entry name" value="REC"/>
    <property type="match status" value="1"/>
</dbReference>
<evidence type="ECO:0000256" key="6">
    <source>
        <dbReference type="PROSITE-ProRule" id="PRU00169"/>
    </source>
</evidence>
<dbReference type="SUPFAM" id="SSF55874">
    <property type="entry name" value="ATPase domain of HSP90 chaperone/DNA topoisomerase II/histidine kinase"/>
    <property type="match status" value="1"/>
</dbReference>
<proteinExistence type="predicted"/>
<evidence type="ECO:0000259" key="8">
    <source>
        <dbReference type="PROSITE" id="PS50109"/>
    </source>
</evidence>
<dbReference type="InterPro" id="IPR000014">
    <property type="entry name" value="PAS"/>
</dbReference>
<dbReference type="InterPro" id="IPR029016">
    <property type="entry name" value="GAF-like_dom_sf"/>
</dbReference>
<keyword evidence="3 6" id="KW-0597">Phosphoprotein</keyword>
<dbReference type="InterPro" id="IPR003661">
    <property type="entry name" value="HisK_dim/P_dom"/>
</dbReference>
<feature type="domain" description="PAS" evidence="10">
    <location>
        <begin position="645"/>
        <end position="703"/>
    </location>
</feature>
<dbReference type="CDD" id="cd00082">
    <property type="entry name" value="HisKA"/>
    <property type="match status" value="1"/>
</dbReference>
<dbReference type="SMART" id="SM00091">
    <property type="entry name" value="PAS"/>
    <property type="match status" value="3"/>
</dbReference>
<dbReference type="PROSITE" id="PS50109">
    <property type="entry name" value="HIS_KIN"/>
    <property type="match status" value="1"/>
</dbReference>
<dbReference type="NCBIfam" id="TIGR00229">
    <property type="entry name" value="sensory_box"/>
    <property type="match status" value="2"/>
</dbReference>
<dbReference type="InterPro" id="IPR001610">
    <property type="entry name" value="PAC"/>
</dbReference>
<evidence type="ECO:0000256" key="1">
    <source>
        <dbReference type="ARBA" id="ARBA00000085"/>
    </source>
</evidence>
<evidence type="ECO:0000259" key="9">
    <source>
        <dbReference type="PROSITE" id="PS50110"/>
    </source>
</evidence>
<reference evidence="13" key="1">
    <citation type="journal article" date="2019" name="Int. J. Syst. Evol. Microbiol.">
        <title>The Global Catalogue of Microorganisms (GCM) 10K type strain sequencing project: providing services to taxonomists for standard genome sequencing and annotation.</title>
        <authorList>
            <consortium name="The Broad Institute Genomics Platform"/>
            <consortium name="The Broad Institute Genome Sequencing Center for Infectious Disease"/>
            <person name="Wu L."/>
            <person name="Ma J."/>
        </authorList>
    </citation>
    <scope>NUCLEOTIDE SEQUENCE [LARGE SCALE GENOMIC DNA]</scope>
    <source>
        <strain evidence="13">KCTC 42447</strain>
    </source>
</reference>
<feature type="modified residue" description="4-aspartylphosphate" evidence="6">
    <location>
        <position position="1070"/>
    </location>
</feature>
<feature type="domain" description="PAC" evidence="11">
    <location>
        <begin position="215"/>
        <end position="267"/>
    </location>
</feature>
<dbReference type="Pfam" id="PF13426">
    <property type="entry name" value="PAS_9"/>
    <property type="match status" value="1"/>
</dbReference>
<sequence length="1136" mass="124915">MPLPSDAPSQSHPPAVLLEAILESAVDYAILTMDLKGVITSWSLGAEKVLGWPAEAVIGQPADLIYTPQQRAENRLRKEQEEALTVGKAADEDWHLRHDGTHFWALGQMMPLKSESGDTVGFLKILRDRTRQRLERQALHTSEQRLRAVVEAFPGVVWHCNAAGELMGEQPGWAALTGQRFDEYQCYGWADAVDPQDRDALLSAWHQAVDSQQRYFAEAHLRRADGTWGLYSFHASPRLDEEGVLREWVGMSTEITHHRLAQESLVRKTRRLEILNRIGGRLAAELDLERLVQETTDAAVALTGAQFGAFFYNVTDEAGEQYRLYSLSGAAKDAFAHLPMPRITAVFGDTFRGERVVRSDDITLDQRYGQSGPYKGMPRGHLPVRSYLAVPVVSRSGEVHGGLLFGHGQPGQFDAEHEELVLGLAGLAAVAIDNAQLFRSTQFEIRQRKQAEELARKRAARLELLSEVIEGAPLARDLSELIGIVAGAARRLTGADGVSVVLPGQELCHVTPEMAPQFACGGRSFALAECVADWAMSAGETIVIPDVEQEPRLTKDLCRPNLARSLIVVPVLAEDQAIAAVGAYWSNPRTADSEEVSTLEALARTAAAVIKRLEAENALRQLNETLERQVAERTADRDRMWRLSTDMMLLARFNGEITAVNPAWTNNLGWRESDLIGRSLLDFVHPEDLPLTLGEVEGLADGRTTLRFENRYRTRHGDYRWLSWIAVPEQGLIHAVGRDVTAEKEQAQALRQAEEALRQAQKMDAIGQLTGGIAHDFNNLLTGIIGSLDLMQTRIGQGRVESLGRYALAAMNSANRAASLTHRLLAFARRQPLDPKVVDVNRLVLSMEELVRRTLGETIRIEMVTAGGLWPTRCDPHQLESALLNLAINARDAMSDGGTLTIETCNTHLDQAYAAVNRQVTPGQYVCIAVTDTGGGMPPEIRERAFEPFFTTKAIGQGTGLGLSMIYGFAQQSEGHAQIYSELGQGTTVKLYLPRSWGTVEQDGPPDALAQLLHAEVGETVLVVEDEPVVRELVVEVLSDLGYHALKAADGLSGLAVLESDSRIDLLVTDLGLPGMNGQQLAEQARRVRPELKILFITGYAKNATIASGFMQPGMEMITKPFAVDVLAARIRDIMD</sequence>
<feature type="domain" description="PAS" evidence="10">
    <location>
        <begin position="18"/>
        <end position="87"/>
    </location>
</feature>
<evidence type="ECO:0000313" key="12">
    <source>
        <dbReference type="EMBL" id="MFC3607417.1"/>
    </source>
</evidence>
<dbReference type="SMART" id="SM00387">
    <property type="entry name" value="HATPase_c"/>
    <property type="match status" value="1"/>
</dbReference>
<feature type="domain" description="Histidine kinase" evidence="8">
    <location>
        <begin position="772"/>
        <end position="997"/>
    </location>
</feature>
<feature type="coiled-coil region" evidence="7">
    <location>
        <begin position="596"/>
        <end position="632"/>
    </location>
</feature>
<dbReference type="Gene3D" id="3.30.450.40">
    <property type="match status" value="2"/>
</dbReference>
<dbReference type="Pfam" id="PF00512">
    <property type="entry name" value="HisKA"/>
    <property type="match status" value="1"/>
</dbReference>
<dbReference type="PROSITE" id="PS50113">
    <property type="entry name" value="PAC"/>
    <property type="match status" value="2"/>
</dbReference>
<dbReference type="PANTHER" id="PTHR43065:SF42">
    <property type="entry name" value="TWO-COMPONENT SENSOR PPRA"/>
    <property type="match status" value="1"/>
</dbReference>
<dbReference type="InterPro" id="IPR036097">
    <property type="entry name" value="HisK_dim/P_sf"/>
</dbReference>
<evidence type="ECO:0000256" key="2">
    <source>
        <dbReference type="ARBA" id="ARBA00012438"/>
    </source>
</evidence>
<dbReference type="PANTHER" id="PTHR43065">
    <property type="entry name" value="SENSOR HISTIDINE KINASE"/>
    <property type="match status" value="1"/>
</dbReference>
<dbReference type="Gene3D" id="3.30.450.20">
    <property type="entry name" value="PAS domain"/>
    <property type="match status" value="3"/>
</dbReference>
<dbReference type="PROSITE" id="PS50112">
    <property type="entry name" value="PAS"/>
    <property type="match status" value="2"/>
</dbReference>
<evidence type="ECO:0000256" key="5">
    <source>
        <dbReference type="ARBA" id="ARBA00022777"/>
    </source>
</evidence>
<dbReference type="InterPro" id="IPR004358">
    <property type="entry name" value="Sig_transdc_His_kin-like_C"/>
</dbReference>
<dbReference type="EMBL" id="JBHRXZ010000016">
    <property type="protein sequence ID" value="MFC3607417.1"/>
    <property type="molecule type" value="Genomic_DNA"/>
</dbReference>
<evidence type="ECO:0000259" key="11">
    <source>
        <dbReference type="PROSITE" id="PS50113"/>
    </source>
</evidence>
<protein>
    <recommendedName>
        <fullName evidence="2">histidine kinase</fullName>
        <ecNumber evidence="2">2.7.13.3</ecNumber>
    </recommendedName>
</protein>
<dbReference type="Proteomes" id="UP001595630">
    <property type="component" value="Unassembled WGS sequence"/>
</dbReference>
<dbReference type="SUPFAM" id="SSF47384">
    <property type="entry name" value="Homodimeric domain of signal transducing histidine kinase"/>
    <property type="match status" value="1"/>
</dbReference>
<dbReference type="InterPro" id="IPR013655">
    <property type="entry name" value="PAS_fold_3"/>
</dbReference>
<dbReference type="RefSeq" id="WP_386362516.1">
    <property type="nucleotide sequence ID" value="NZ_JBHRXZ010000016.1"/>
</dbReference>
<dbReference type="InterPro" id="IPR000700">
    <property type="entry name" value="PAS-assoc_C"/>
</dbReference>
<dbReference type="Gene3D" id="3.30.565.10">
    <property type="entry name" value="Histidine kinase-like ATPase, C-terminal domain"/>
    <property type="match status" value="1"/>
</dbReference>
<dbReference type="Pfam" id="PF13185">
    <property type="entry name" value="GAF_2"/>
    <property type="match status" value="2"/>
</dbReference>
<dbReference type="InterPro" id="IPR036890">
    <property type="entry name" value="HATPase_C_sf"/>
</dbReference>
<organism evidence="12 13">
    <name type="scientific">Stutzerimonas tarimensis</name>
    <dbReference type="NCBI Taxonomy" id="1507735"/>
    <lineage>
        <taxon>Bacteria</taxon>
        <taxon>Pseudomonadati</taxon>
        <taxon>Pseudomonadota</taxon>
        <taxon>Gammaproteobacteria</taxon>
        <taxon>Pseudomonadales</taxon>
        <taxon>Pseudomonadaceae</taxon>
        <taxon>Stutzerimonas</taxon>
    </lineage>
</organism>
<keyword evidence="5" id="KW-0418">Kinase</keyword>
<dbReference type="InterPro" id="IPR005467">
    <property type="entry name" value="His_kinase_dom"/>
</dbReference>
<gene>
    <name evidence="12" type="ORF">ACFOMF_06470</name>
</gene>